<keyword evidence="12" id="KW-1185">Reference proteome</keyword>
<dbReference type="EMBL" id="CP071444">
    <property type="protein sequence ID" value="QSX08551.1"/>
    <property type="molecule type" value="Genomic_DNA"/>
</dbReference>
<evidence type="ECO:0000256" key="7">
    <source>
        <dbReference type="ARBA" id="ARBA00022840"/>
    </source>
</evidence>
<dbReference type="GO" id="GO:0008776">
    <property type="term" value="F:acetate kinase activity"/>
    <property type="evidence" value="ECO:0007669"/>
    <property type="project" value="TreeGrafter"/>
</dbReference>
<dbReference type="GO" id="GO:0047761">
    <property type="term" value="F:butyrate kinase activity"/>
    <property type="evidence" value="ECO:0007669"/>
    <property type="project" value="UniProtKB-UniRule"/>
</dbReference>
<evidence type="ECO:0000313" key="12">
    <source>
        <dbReference type="Proteomes" id="UP000663499"/>
    </source>
</evidence>
<comment type="subcellular location">
    <subcellularLocation>
        <location evidence="1 9">Cytoplasm</location>
    </subcellularLocation>
</comment>
<dbReference type="InterPro" id="IPR043129">
    <property type="entry name" value="ATPase_NBD"/>
</dbReference>
<protein>
    <recommendedName>
        <fullName evidence="9">Probable butyrate kinase</fullName>
        <shortName evidence="9">BK</shortName>
        <ecNumber evidence="9">2.7.2.7</ecNumber>
    </recommendedName>
    <alternativeName>
        <fullName evidence="9">Branched-chain carboxylic acid kinase</fullName>
    </alternativeName>
</protein>
<evidence type="ECO:0000256" key="5">
    <source>
        <dbReference type="ARBA" id="ARBA00022741"/>
    </source>
</evidence>
<organism evidence="11 12">
    <name type="scientific">Alkalibacter rhizosphaerae</name>
    <dbReference type="NCBI Taxonomy" id="2815577"/>
    <lineage>
        <taxon>Bacteria</taxon>
        <taxon>Bacillati</taxon>
        <taxon>Bacillota</taxon>
        <taxon>Clostridia</taxon>
        <taxon>Eubacteriales</taxon>
        <taxon>Eubacteriaceae</taxon>
        <taxon>Alkalibacter</taxon>
    </lineage>
</organism>
<dbReference type="SUPFAM" id="SSF53067">
    <property type="entry name" value="Actin-like ATPase domain"/>
    <property type="match status" value="2"/>
</dbReference>
<dbReference type="PROSITE" id="PS01076">
    <property type="entry name" value="ACETATE_KINASE_2"/>
    <property type="match status" value="1"/>
</dbReference>
<keyword evidence="4 9" id="KW-0808">Transferase</keyword>
<accession>A0A974XMB4</accession>
<dbReference type="InterPro" id="IPR000890">
    <property type="entry name" value="Aliphatic_acid_kin_short-chain"/>
</dbReference>
<reference evidence="11" key="1">
    <citation type="submission" date="2021-03" db="EMBL/GenBank/DDBJ databases">
        <title>Alkalibacter marinus sp. nov., isolated from tidal flat sediment.</title>
        <authorList>
            <person name="Namirimu T."/>
            <person name="Yang J.-A."/>
            <person name="Yang S.-H."/>
            <person name="Kim Y.-J."/>
            <person name="Kwon K.K."/>
        </authorList>
    </citation>
    <scope>NUCLEOTIDE SEQUENCE</scope>
    <source>
        <strain evidence="11">ES005</strain>
    </source>
</reference>
<evidence type="ECO:0000256" key="10">
    <source>
        <dbReference type="RuleBase" id="RU003835"/>
    </source>
</evidence>
<evidence type="ECO:0000256" key="6">
    <source>
        <dbReference type="ARBA" id="ARBA00022777"/>
    </source>
</evidence>
<comment type="catalytic activity">
    <reaction evidence="8 9">
        <text>butanoate + ATP = butanoyl phosphate + ADP</text>
        <dbReference type="Rhea" id="RHEA:13585"/>
        <dbReference type="ChEBI" id="CHEBI:17968"/>
        <dbReference type="ChEBI" id="CHEBI:30616"/>
        <dbReference type="ChEBI" id="CHEBI:58079"/>
        <dbReference type="ChEBI" id="CHEBI:456216"/>
        <dbReference type="EC" id="2.7.2.7"/>
    </reaction>
</comment>
<dbReference type="PIRSF" id="PIRSF036458">
    <property type="entry name" value="Butyrate_kin"/>
    <property type="match status" value="1"/>
</dbReference>
<sequence length="355" mass="39194">MSYKIFVINPGSTSTRVALYLDEKQLFYHKIDHDTEVLSKFKNTMEQYVMRKDAVETLLKENIVSLDELSAVVGRGGMLQTIRPGAYYVNEKMLRELEENPYMEHASNLGAKIAYGITKPLGIPAFIYDSPRADVLTEIARISGLANFPRTATSHVLNSRATAMKAAEQIGKLYEEVNLVVAHLGGGISMSVHRKGQIVDILSDDEGPFSPECSGKFPARELIRLCYSGIHTEKEMQRLLRGNGGLKSYFNTIDLREVESWMEEGDGEASLVFQALGYQIAKGIGELSTVVAGKVDGIVLTGGMARSEALTRLVEERVKFIAPVIIFPGQLEMEALAGGALRILEGKEEVQNFEI</sequence>
<keyword evidence="7 9" id="KW-0067">ATP-binding</keyword>
<evidence type="ECO:0000256" key="3">
    <source>
        <dbReference type="ARBA" id="ARBA00022490"/>
    </source>
</evidence>
<evidence type="ECO:0000256" key="4">
    <source>
        <dbReference type="ARBA" id="ARBA00022679"/>
    </source>
</evidence>
<evidence type="ECO:0000313" key="11">
    <source>
        <dbReference type="EMBL" id="QSX08551.1"/>
    </source>
</evidence>
<dbReference type="NCBIfam" id="NF002834">
    <property type="entry name" value="PRK03011.1-5"/>
    <property type="match status" value="1"/>
</dbReference>
<dbReference type="CDD" id="cd24011">
    <property type="entry name" value="ASKHA_NBD_BK"/>
    <property type="match status" value="1"/>
</dbReference>
<dbReference type="NCBIfam" id="TIGR02707">
    <property type="entry name" value="butyr_kinase"/>
    <property type="match status" value="1"/>
</dbReference>
<dbReference type="Proteomes" id="UP000663499">
    <property type="component" value="Chromosome"/>
</dbReference>
<evidence type="ECO:0000256" key="8">
    <source>
        <dbReference type="ARBA" id="ARBA00048596"/>
    </source>
</evidence>
<dbReference type="InterPro" id="IPR011245">
    <property type="entry name" value="Butyrate_kin"/>
</dbReference>
<dbReference type="GO" id="GO:0005524">
    <property type="term" value="F:ATP binding"/>
    <property type="evidence" value="ECO:0007669"/>
    <property type="project" value="UniProtKB-KW"/>
</dbReference>
<keyword evidence="6 9" id="KW-0418">Kinase</keyword>
<dbReference type="PANTHER" id="PTHR21060">
    <property type="entry name" value="ACETATE KINASE"/>
    <property type="match status" value="1"/>
</dbReference>
<proteinExistence type="inferred from homology"/>
<evidence type="ECO:0000256" key="2">
    <source>
        <dbReference type="ARBA" id="ARBA00008748"/>
    </source>
</evidence>
<evidence type="ECO:0000256" key="1">
    <source>
        <dbReference type="ARBA" id="ARBA00004496"/>
    </source>
</evidence>
<dbReference type="GO" id="GO:0005737">
    <property type="term" value="C:cytoplasm"/>
    <property type="evidence" value="ECO:0007669"/>
    <property type="project" value="UniProtKB-SubCell"/>
</dbReference>
<keyword evidence="3 9" id="KW-0963">Cytoplasm</keyword>
<dbReference type="EC" id="2.7.2.7" evidence="9"/>
<dbReference type="PANTHER" id="PTHR21060:SF20">
    <property type="entry name" value="BUTYRATE KINASE 1-RELATED"/>
    <property type="match status" value="1"/>
</dbReference>
<dbReference type="HAMAP" id="MF_00542">
    <property type="entry name" value="Butyrate_kinase"/>
    <property type="match status" value="1"/>
</dbReference>
<dbReference type="Pfam" id="PF00871">
    <property type="entry name" value="Acetate_kinase"/>
    <property type="match status" value="1"/>
</dbReference>
<dbReference type="AlphaFoldDB" id="A0A974XMB4"/>
<dbReference type="RefSeq" id="WP_207299892.1">
    <property type="nucleotide sequence ID" value="NZ_CP071444.1"/>
</dbReference>
<dbReference type="KEGG" id="alka:J0B03_00200"/>
<dbReference type="InterPro" id="IPR023865">
    <property type="entry name" value="Aliphatic_acid_kinase_CS"/>
</dbReference>
<keyword evidence="5 9" id="KW-0547">Nucleotide-binding</keyword>
<evidence type="ECO:0000256" key="9">
    <source>
        <dbReference type="HAMAP-Rule" id="MF_00542"/>
    </source>
</evidence>
<dbReference type="Gene3D" id="3.30.420.40">
    <property type="match status" value="2"/>
</dbReference>
<dbReference type="PRINTS" id="PR00471">
    <property type="entry name" value="ACETATEKNASE"/>
</dbReference>
<name>A0A974XMB4_9FIRM</name>
<dbReference type="GO" id="GO:0006083">
    <property type="term" value="P:acetate metabolic process"/>
    <property type="evidence" value="ECO:0007669"/>
    <property type="project" value="TreeGrafter"/>
</dbReference>
<comment type="similarity">
    <text evidence="2 9 10">Belongs to the acetokinase family.</text>
</comment>
<gene>
    <name evidence="9 11" type="primary">buk</name>
    <name evidence="11" type="ORF">J0B03_00200</name>
</gene>